<protein>
    <recommendedName>
        <fullName evidence="2">Activator of Hsp90 ATPase N-terminal domain-containing protein</fullName>
    </recommendedName>
</protein>
<name>A0A0F9UI52_9ZZZZ</name>
<sequence length="69" mass="8104">MAGNEMEITFKWENDNYFSFETKKNADPKITDIRIEENTHIKGVWPTIQKACIIRLTQILSDIGKEMEE</sequence>
<comment type="caution">
    <text evidence="1">The sequence shown here is derived from an EMBL/GenBank/DDBJ whole genome shotgun (WGS) entry which is preliminary data.</text>
</comment>
<organism evidence="1">
    <name type="scientific">marine sediment metagenome</name>
    <dbReference type="NCBI Taxonomy" id="412755"/>
    <lineage>
        <taxon>unclassified sequences</taxon>
        <taxon>metagenomes</taxon>
        <taxon>ecological metagenomes</taxon>
    </lineage>
</organism>
<evidence type="ECO:0008006" key="2">
    <source>
        <dbReference type="Google" id="ProtNLM"/>
    </source>
</evidence>
<proteinExistence type="predicted"/>
<dbReference type="EMBL" id="LAZR01000678">
    <property type="protein sequence ID" value="KKN60916.1"/>
    <property type="molecule type" value="Genomic_DNA"/>
</dbReference>
<accession>A0A0F9UI52</accession>
<reference evidence="1" key="1">
    <citation type="journal article" date="2015" name="Nature">
        <title>Complex archaea that bridge the gap between prokaryotes and eukaryotes.</title>
        <authorList>
            <person name="Spang A."/>
            <person name="Saw J.H."/>
            <person name="Jorgensen S.L."/>
            <person name="Zaremba-Niedzwiedzka K."/>
            <person name="Martijn J."/>
            <person name="Lind A.E."/>
            <person name="van Eijk R."/>
            <person name="Schleper C."/>
            <person name="Guy L."/>
            <person name="Ettema T.J."/>
        </authorList>
    </citation>
    <scope>NUCLEOTIDE SEQUENCE</scope>
</reference>
<gene>
    <name evidence="1" type="ORF">LCGC14_0527150</name>
</gene>
<dbReference type="AlphaFoldDB" id="A0A0F9UI52"/>
<evidence type="ECO:0000313" key="1">
    <source>
        <dbReference type="EMBL" id="KKN60916.1"/>
    </source>
</evidence>